<keyword evidence="1" id="KW-0812">Transmembrane</keyword>
<gene>
    <name evidence="2" type="ORF">GYMLUDRAFT_57592</name>
</gene>
<dbReference type="EMBL" id="KN834764">
    <property type="protein sequence ID" value="KIK63371.1"/>
    <property type="molecule type" value="Genomic_DNA"/>
</dbReference>
<keyword evidence="1" id="KW-1133">Transmembrane helix</keyword>
<feature type="transmembrane region" description="Helical" evidence="1">
    <location>
        <begin position="300"/>
        <end position="322"/>
    </location>
</feature>
<accession>A0A0D0C5F8</accession>
<dbReference type="Proteomes" id="UP000053593">
    <property type="component" value="Unassembled WGS sequence"/>
</dbReference>
<proteinExistence type="predicted"/>
<name>A0A0D0C5F8_9AGAR</name>
<keyword evidence="1" id="KW-0472">Membrane</keyword>
<evidence type="ECO:0000313" key="2">
    <source>
        <dbReference type="EMBL" id="KIK63371.1"/>
    </source>
</evidence>
<organism evidence="2 3">
    <name type="scientific">Collybiopsis luxurians FD-317 M1</name>
    <dbReference type="NCBI Taxonomy" id="944289"/>
    <lineage>
        <taxon>Eukaryota</taxon>
        <taxon>Fungi</taxon>
        <taxon>Dikarya</taxon>
        <taxon>Basidiomycota</taxon>
        <taxon>Agaricomycotina</taxon>
        <taxon>Agaricomycetes</taxon>
        <taxon>Agaricomycetidae</taxon>
        <taxon>Agaricales</taxon>
        <taxon>Marasmiineae</taxon>
        <taxon>Omphalotaceae</taxon>
        <taxon>Collybiopsis</taxon>
        <taxon>Collybiopsis luxurians</taxon>
    </lineage>
</organism>
<evidence type="ECO:0000313" key="3">
    <source>
        <dbReference type="Proteomes" id="UP000053593"/>
    </source>
</evidence>
<dbReference type="HOGENOM" id="CLU_763025_0_0_1"/>
<evidence type="ECO:0000256" key="1">
    <source>
        <dbReference type="SAM" id="Phobius"/>
    </source>
</evidence>
<dbReference type="AlphaFoldDB" id="A0A0D0C5F8"/>
<sequence>MGSNKYTIVNAYVSQHGCHSDTGQHSDVVSVPSETDFCSTLMALKNTTGIVKCESLYIKNNELDSLLGINLPTEINVSPVVFEKLHHTEEHCLRLNSDCLHPASDSYKSIMQEAHGDMRAFWIGHPELAGGDASRCNIAIQKVNEAMKEVTNMIQQYKFMEHLLSLKRAPAIQKRVTLGENAPNRQSYGVVDTEPSAEPDHAFADMEPVTLRNGLPAFQVTLQQDKLKDEKAWCHRECPNTHFKIEKCTPSHIFLCESLPTGNNGVGAMVVEEPLPLPGYDIQIPSANAPENLELDFNRAYAFVYMETLFSSFGAFFIINLLDFCWRNVNILFLKDRQLSLIQVAVYSQSTYHPNSYLTATAL</sequence>
<protein>
    <submittedName>
        <fullName evidence="2">Unplaced genomic scaffold GYMLUscaffold_16, whole genome shotgun sequence</fullName>
    </submittedName>
</protein>
<keyword evidence="3" id="KW-1185">Reference proteome</keyword>
<reference evidence="2 3" key="1">
    <citation type="submission" date="2014-04" db="EMBL/GenBank/DDBJ databases">
        <title>Evolutionary Origins and Diversification of the Mycorrhizal Mutualists.</title>
        <authorList>
            <consortium name="DOE Joint Genome Institute"/>
            <consortium name="Mycorrhizal Genomics Consortium"/>
            <person name="Kohler A."/>
            <person name="Kuo A."/>
            <person name="Nagy L.G."/>
            <person name="Floudas D."/>
            <person name="Copeland A."/>
            <person name="Barry K.W."/>
            <person name="Cichocki N."/>
            <person name="Veneault-Fourrey C."/>
            <person name="LaButti K."/>
            <person name="Lindquist E.A."/>
            <person name="Lipzen A."/>
            <person name="Lundell T."/>
            <person name="Morin E."/>
            <person name="Murat C."/>
            <person name="Riley R."/>
            <person name="Ohm R."/>
            <person name="Sun H."/>
            <person name="Tunlid A."/>
            <person name="Henrissat B."/>
            <person name="Grigoriev I.V."/>
            <person name="Hibbett D.S."/>
            <person name="Martin F."/>
        </authorList>
    </citation>
    <scope>NUCLEOTIDE SEQUENCE [LARGE SCALE GENOMIC DNA]</scope>
    <source>
        <strain evidence="2 3">FD-317 M1</strain>
    </source>
</reference>